<accession>I3SCH9</accession>
<protein>
    <submittedName>
        <fullName evidence="1">Uncharacterized protein</fullName>
    </submittedName>
</protein>
<evidence type="ECO:0000313" key="1">
    <source>
        <dbReference type="EMBL" id="AFK37971.1"/>
    </source>
</evidence>
<dbReference type="AlphaFoldDB" id="I3SCH9"/>
<proteinExistence type="evidence at transcript level"/>
<reference evidence="1" key="1">
    <citation type="submission" date="2012-05" db="EMBL/GenBank/DDBJ databases">
        <authorList>
            <person name="Krishnakumar V."/>
            <person name="Cheung F."/>
            <person name="Xiao Y."/>
            <person name="Chan A."/>
            <person name="Moskal W.A."/>
            <person name="Town C.D."/>
        </authorList>
    </citation>
    <scope>NUCLEOTIDE SEQUENCE</scope>
</reference>
<dbReference type="EMBL" id="BT138176">
    <property type="protein sequence ID" value="AFK37971.1"/>
    <property type="molecule type" value="mRNA"/>
</dbReference>
<sequence>MHLYRYHHLHPESRMLWKKLVQFGRGF</sequence>
<name>I3SCH9_LOTJA</name>
<organism evidence="1">
    <name type="scientific">Lotus japonicus</name>
    <name type="common">Lotus corniculatus var. japonicus</name>
    <dbReference type="NCBI Taxonomy" id="34305"/>
    <lineage>
        <taxon>Eukaryota</taxon>
        <taxon>Viridiplantae</taxon>
        <taxon>Streptophyta</taxon>
        <taxon>Embryophyta</taxon>
        <taxon>Tracheophyta</taxon>
        <taxon>Spermatophyta</taxon>
        <taxon>Magnoliopsida</taxon>
        <taxon>eudicotyledons</taxon>
        <taxon>Gunneridae</taxon>
        <taxon>Pentapetalae</taxon>
        <taxon>rosids</taxon>
        <taxon>fabids</taxon>
        <taxon>Fabales</taxon>
        <taxon>Fabaceae</taxon>
        <taxon>Papilionoideae</taxon>
        <taxon>50 kb inversion clade</taxon>
        <taxon>NPAAA clade</taxon>
        <taxon>Hologalegina</taxon>
        <taxon>robinioid clade</taxon>
        <taxon>Loteae</taxon>
        <taxon>Lotus</taxon>
    </lineage>
</organism>